<dbReference type="InterPro" id="IPR004143">
    <property type="entry name" value="BPL_LPL_catalytic"/>
</dbReference>
<sequence>MVHSDGPIRATSADPHDPSEGDRGAPSNLYEEPNLRNPVIHEWTTATASTNDRLVELLEAGADLPDFAVVGTDHQTAGRGRLDRVWTVPPGRALTFSVPVRVPSDTPADALGWLPVVTGVAVRAALAEAGVAAQLKWPNDVLVDGRKICGILARMVVHGGRTSVVIGAGVNVGLTADDLRAGGVPDGAATSVLLEGGRTDRDALLGSLVAHLRRTATAVLDEGSAFAEGATAAEARAAMVTLGSAVRVHLPGGDQLVGTAVDLDAHANLLVRPDGAAEDATVRVAAGDVVHVRPA</sequence>
<dbReference type="InterPro" id="IPR045864">
    <property type="entry name" value="aa-tRNA-synth_II/BPL/LPL"/>
</dbReference>
<evidence type="ECO:0000256" key="4">
    <source>
        <dbReference type="SAM" id="MobiDB-lite"/>
    </source>
</evidence>
<dbReference type="EMBL" id="FWFF01000022">
    <property type="protein sequence ID" value="SLN01379.1"/>
    <property type="molecule type" value="Genomic_DNA"/>
</dbReference>
<keyword evidence="1 6" id="KW-0436">Ligase</keyword>
<dbReference type="EC" id="6.3.4.15" evidence="3"/>
<evidence type="ECO:0000256" key="1">
    <source>
        <dbReference type="ARBA" id="ARBA00022598"/>
    </source>
</evidence>
<dbReference type="InterPro" id="IPR004408">
    <property type="entry name" value="Biotin_CoA_COase_ligase"/>
</dbReference>
<dbReference type="SUPFAM" id="SSF55681">
    <property type="entry name" value="Class II aaRS and biotin synthetases"/>
    <property type="match status" value="1"/>
</dbReference>
<dbReference type="GO" id="GO:0004077">
    <property type="term" value="F:biotin--[biotin carboxyl-carrier protein] ligase activity"/>
    <property type="evidence" value="ECO:0007669"/>
    <property type="project" value="UniProtKB-EC"/>
</dbReference>
<dbReference type="InterPro" id="IPR003142">
    <property type="entry name" value="BPL_C"/>
</dbReference>
<dbReference type="GO" id="GO:0005737">
    <property type="term" value="C:cytoplasm"/>
    <property type="evidence" value="ECO:0007669"/>
    <property type="project" value="TreeGrafter"/>
</dbReference>
<keyword evidence="2" id="KW-0092">Biotin</keyword>
<dbReference type="Pfam" id="PF02237">
    <property type="entry name" value="BPL_C"/>
    <property type="match status" value="1"/>
</dbReference>
<gene>
    <name evidence="6" type="ORF">FM105_14545</name>
</gene>
<dbReference type="Gene3D" id="2.30.30.100">
    <property type="match status" value="1"/>
</dbReference>
<dbReference type="Pfam" id="PF03099">
    <property type="entry name" value="BPL_LplA_LipB"/>
    <property type="match status" value="1"/>
</dbReference>
<feature type="domain" description="BPL/LPL catalytic" evidence="5">
    <location>
        <begin position="30"/>
        <end position="220"/>
    </location>
</feature>
<dbReference type="AlphaFoldDB" id="A0A1X6XQU0"/>
<evidence type="ECO:0000259" key="5">
    <source>
        <dbReference type="PROSITE" id="PS51733"/>
    </source>
</evidence>
<accession>A0A1X6XQU0</accession>
<reference evidence="7" key="1">
    <citation type="submission" date="2017-02" db="EMBL/GenBank/DDBJ databases">
        <authorList>
            <person name="Dridi B."/>
        </authorList>
    </citation>
    <scope>NUCLEOTIDE SEQUENCE [LARGE SCALE GENOMIC DNA]</scope>
    <source>
        <strain evidence="7">B Co 03.10</strain>
    </source>
</reference>
<evidence type="ECO:0000313" key="6">
    <source>
        <dbReference type="EMBL" id="SLN01379.1"/>
    </source>
</evidence>
<dbReference type="NCBIfam" id="TIGR00121">
    <property type="entry name" value="birA_ligase"/>
    <property type="match status" value="1"/>
</dbReference>
<protein>
    <recommendedName>
        <fullName evidence="3">biotin--[biotin carboxyl-carrier protein] ligase</fullName>
        <ecNumber evidence="3">6.3.4.15</ecNumber>
    </recommendedName>
</protein>
<evidence type="ECO:0000256" key="2">
    <source>
        <dbReference type="ARBA" id="ARBA00023267"/>
    </source>
</evidence>
<evidence type="ECO:0000256" key="3">
    <source>
        <dbReference type="ARBA" id="ARBA00024227"/>
    </source>
</evidence>
<dbReference type="Gene3D" id="3.30.930.10">
    <property type="entry name" value="Bira Bifunctional Protein, Domain 2"/>
    <property type="match status" value="1"/>
</dbReference>
<evidence type="ECO:0000313" key="7">
    <source>
        <dbReference type="Proteomes" id="UP000196581"/>
    </source>
</evidence>
<dbReference type="PANTHER" id="PTHR12835:SF5">
    <property type="entry name" value="BIOTIN--PROTEIN LIGASE"/>
    <property type="match status" value="1"/>
</dbReference>
<feature type="region of interest" description="Disordered" evidence="4">
    <location>
        <begin position="1"/>
        <end position="36"/>
    </location>
</feature>
<dbReference type="Proteomes" id="UP000196581">
    <property type="component" value="Unassembled WGS sequence"/>
</dbReference>
<dbReference type="PANTHER" id="PTHR12835">
    <property type="entry name" value="BIOTIN PROTEIN LIGASE"/>
    <property type="match status" value="1"/>
</dbReference>
<proteinExistence type="predicted"/>
<dbReference type="PROSITE" id="PS51733">
    <property type="entry name" value="BPL_LPL_CATALYTIC"/>
    <property type="match status" value="1"/>
</dbReference>
<feature type="compositionally biased region" description="Basic and acidic residues" evidence="4">
    <location>
        <begin position="14"/>
        <end position="23"/>
    </location>
</feature>
<name>A0A1X6XQU0_9MICO</name>
<organism evidence="6 7">
    <name type="scientific">Brevibacterium yomogidense</name>
    <dbReference type="NCBI Taxonomy" id="946573"/>
    <lineage>
        <taxon>Bacteria</taxon>
        <taxon>Bacillati</taxon>
        <taxon>Actinomycetota</taxon>
        <taxon>Actinomycetes</taxon>
        <taxon>Micrococcales</taxon>
        <taxon>Brevibacteriaceae</taxon>
        <taxon>Brevibacterium</taxon>
    </lineage>
</organism>
<keyword evidence="7" id="KW-1185">Reference proteome</keyword>
<dbReference type="CDD" id="cd16442">
    <property type="entry name" value="BPL"/>
    <property type="match status" value="1"/>
</dbReference>